<gene>
    <name evidence="5" type="ORF">MDCFG202_LOCUS593012</name>
</gene>
<feature type="region of interest" description="Disordered" evidence="1">
    <location>
        <begin position="539"/>
        <end position="698"/>
    </location>
</feature>
<name>A0A2H3FML8_GIBZA</name>
<comment type="caution">
    <text evidence="5">The sequence shown here is derived from an EMBL/GenBank/DDBJ whole genome shotgun (WGS) entry which is preliminary data.</text>
</comment>
<evidence type="ECO:0000313" key="5">
    <source>
        <dbReference type="EMBL" id="CAG2010190.1"/>
    </source>
</evidence>
<feature type="signal peptide" evidence="2">
    <location>
        <begin position="1"/>
        <end position="20"/>
    </location>
</feature>
<keyword evidence="2" id="KW-0732">Signal</keyword>
<accession>A0A2H3FML8</accession>
<dbReference type="AlphaFoldDB" id="A0A2H3FML8"/>
<feature type="compositionally biased region" description="Low complexity" evidence="1">
    <location>
        <begin position="682"/>
        <end position="698"/>
    </location>
</feature>
<feature type="domain" description="Apple" evidence="3">
    <location>
        <begin position="744"/>
        <end position="785"/>
    </location>
</feature>
<feature type="chain" id="PRO_5043310246" evidence="2">
    <location>
        <begin position="21"/>
        <end position="927"/>
    </location>
</feature>
<evidence type="ECO:0000259" key="4">
    <source>
        <dbReference type="Pfam" id="PF25485"/>
    </source>
</evidence>
<dbReference type="InterPro" id="IPR057230">
    <property type="entry name" value="DUF7908"/>
</dbReference>
<sequence>MKGHVAAFALLCGIVGAVDTRNVYQEDPATWCITYLSTYLAPVSYQSAFPHPSENSSDFKPIATATTRDTILPSSIVDVISSTESDSAPTSVGFEPAGERIILLITQSGSNTKRQIGSFVGDGNPDVCTFATVFVLGQRRLSQNGIPVAYLGDDYQKLESSSELPIDSVTTTFSSEGGVLSFVDSALPNGQASFCQTSSDGQVYMTFTSKPSGCVPVALNVYAAERCVNGRLDGLDATTTGFQSIVSSVSDIIETEQTSVSSTDSAYQTEMSTAGNTIVPTSIESLSDGTEMPRDTSDEPTLVPTFVETGSFTRDIPIDPTDTPELSASDLSGMEISTSQPPEEIYTSEPIQSTSIAGDSPTATQPGPGGAITNAVANGRFAKGLDSWSVEGSAKHQKSDCYKADGSTDNGCAALGSSAVPADAQKRALGGLGSIFQTLGNLTPSKTISYTVQFYYVVITVGRQSCSINAYLGNRQFYTMGLFSGGGVSGSWNRVLTTVMADSRSANFGISMSCSGNGFALLYLDSVFVSNQVTPDNIDQFELDFGDGGDSPGTPTEQLTSEPPSTPTQRPVDPVTSETREDINTSVEMPTSVHLEPTTRHVPQNTTDWLPNPETSTGSTENTPVSKPTSIQPPREETTVDLEPTFADESTTDKIEQTSDGFPESSDTRLEPTEAPSSTVQETTTAWETTTTSEEPSPTCQYKHGEMCNFDRFNYPKDALCSWGGYYKGDVWTESRTDYPAQGRLENCIAICQGKTNCKSAGYNPITNRCYFISTELNKDDFTPESDEWKDIAWLNKRCYTDCDDCKDADPKPDVKDCAYTHDDACQRVSAPDGKICNYSAWIAGMYVTGDQMINQFPASDQTSPEACAAICRAFYWCKASGYKDGRCKWTGFSLSFEGDLKLDTSQDPSWFSVWDDVGCFDCPGCH</sequence>
<evidence type="ECO:0000313" key="6">
    <source>
        <dbReference type="Proteomes" id="UP000746612"/>
    </source>
</evidence>
<reference evidence="5" key="1">
    <citation type="submission" date="2021-03" db="EMBL/GenBank/DDBJ databases">
        <authorList>
            <person name="Alouane T."/>
            <person name="Langin T."/>
            <person name="Bonhomme L."/>
        </authorList>
    </citation>
    <scope>NUCLEOTIDE SEQUENCE</scope>
    <source>
        <strain evidence="5">MDC_Fg202</strain>
    </source>
</reference>
<evidence type="ECO:0000256" key="1">
    <source>
        <dbReference type="SAM" id="MobiDB-lite"/>
    </source>
</evidence>
<evidence type="ECO:0000256" key="2">
    <source>
        <dbReference type="SAM" id="SignalP"/>
    </source>
</evidence>
<feature type="compositionally biased region" description="Polar residues" evidence="1">
    <location>
        <begin position="601"/>
        <end position="632"/>
    </location>
</feature>
<dbReference type="Pfam" id="PF00024">
    <property type="entry name" value="PAN_1"/>
    <property type="match status" value="1"/>
</dbReference>
<feature type="domain" description="DUF7908" evidence="4">
    <location>
        <begin position="96"/>
        <end position="223"/>
    </location>
</feature>
<dbReference type="InterPro" id="IPR003609">
    <property type="entry name" value="Pan_app"/>
</dbReference>
<protein>
    <submittedName>
        <fullName evidence="5">Uncharacterized protein</fullName>
    </submittedName>
</protein>
<organism evidence="5 6">
    <name type="scientific">Gibberella zeae</name>
    <name type="common">Wheat head blight fungus</name>
    <name type="synonym">Fusarium graminearum</name>
    <dbReference type="NCBI Taxonomy" id="5518"/>
    <lineage>
        <taxon>Eukaryota</taxon>
        <taxon>Fungi</taxon>
        <taxon>Dikarya</taxon>
        <taxon>Ascomycota</taxon>
        <taxon>Pezizomycotina</taxon>
        <taxon>Sordariomycetes</taxon>
        <taxon>Hypocreomycetidae</taxon>
        <taxon>Hypocreales</taxon>
        <taxon>Nectriaceae</taxon>
        <taxon>Fusarium</taxon>
    </lineage>
</organism>
<dbReference type="Gene3D" id="2.60.120.260">
    <property type="entry name" value="Galactose-binding domain-like"/>
    <property type="match status" value="1"/>
</dbReference>
<proteinExistence type="predicted"/>
<evidence type="ECO:0000259" key="3">
    <source>
        <dbReference type="Pfam" id="PF00024"/>
    </source>
</evidence>
<feature type="compositionally biased region" description="Polar residues" evidence="1">
    <location>
        <begin position="553"/>
        <end position="569"/>
    </location>
</feature>
<dbReference type="Proteomes" id="UP000746612">
    <property type="component" value="Unassembled WGS sequence"/>
</dbReference>
<dbReference type="Pfam" id="PF25485">
    <property type="entry name" value="DUF7908"/>
    <property type="match status" value="1"/>
</dbReference>
<dbReference type="EMBL" id="CAJPIJ010000214">
    <property type="protein sequence ID" value="CAG2010190.1"/>
    <property type="molecule type" value="Genomic_DNA"/>
</dbReference>